<dbReference type="PANTHER" id="PTHR46481">
    <property type="entry name" value="ZINC FINGER BED DOMAIN-CONTAINING PROTEIN 4"/>
    <property type="match status" value="1"/>
</dbReference>
<keyword evidence="4" id="KW-0862">Zinc</keyword>
<feature type="non-terminal residue" evidence="8">
    <location>
        <position position="525"/>
    </location>
</feature>
<comment type="subcellular location">
    <subcellularLocation>
        <location evidence="1">Nucleus</location>
    </subcellularLocation>
</comment>
<evidence type="ECO:0000313" key="8">
    <source>
        <dbReference type="RefSeq" id="XP_022836777.1"/>
    </source>
</evidence>
<protein>
    <submittedName>
        <fullName evidence="8">Zinc finger BED domain-containing protein 1-like</fullName>
    </submittedName>
</protein>
<evidence type="ECO:0000256" key="6">
    <source>
        <dbReference type="SAM" id="MobiDB-lite"/>
    </source>
</evidence>
<evidence type="ECO:0000256" key="5">
    <source>
        <dbReference type="ARBA" id="ARBA00023242"/>
    </source>
</evidence>
<proteinExistence type="predicted"/>
<dbReference type="PANTHER" id="PTHR46481:SF10">
    <property type="entry name" value="ZINC FINGER BED DOMAIN-CONTAINING PROTEIN 39"/>
    <property type="match status" value="1"/>
</dbReference>
<dbReference type="GeneID" id="111364152"/>
<keyword evidence="3" id="KW-0863">Zinc-finger</keyword>
<keyword evidence="5" id="KW-0539">Nucleus</keyword>
<dbReference type="GO" id="GO:0008270">
    <property type="term" value="F:zinc ion binding"/>
    <property type="evidence" value="ECO:0007669"/>
    <property type="project" value="UniProtKB-KW"/>
</dbReference>
<dbReference type="SUPFAM" id="SSF53098">
    <property type="entry name" value="Ribonuclease H-like"/>
    <property type="match status" value="1"/>
</dbReference>
<keyword evidence="7" id="KW-1185">Reference proteome</keyword>
<dbReference type="RefSeq" id="XP_022836777.1">
    <property type="nucleotide sequence ID" value="XM_022981009.1"/>
</dbReference>
<sequence length="525" mass="59136">MSSSSIGSLSRHIKQVHPTINISMNRLEPVQEVSSADVSEVASTSTANLNVQATIGSTSRTTPPAPSMNQFVVVKKPLPLNRIQQIDEQLIRMIAKGYHALRIVEEREFRKLVEMLNSGYSLPTRKTVSETLLPKVYNKLLENVKSKITKATAICITTDGWKSITNDDYIAITAHYIDVDSHQLVSVMIGCINFDQSHTSVNISDFLRQKFTEWNIENNIGAIVSDNAANILGAVRIGGWRSVSCFAHSLNLVVQASIDKIAHILIKVKQLVEYFHRSQPGAKKLKEMQVQMNIGPLKLKQDVSTRWNSTYDMLDRLLRIKDAVTATVAIMRADLALSQEEWAIVERAIPILKVFYEVTNEVSGEEYVSASKYIVFCKLLFMQIEKTSAETYAPIEELVASLKFEMRRRFGDIEKHVLLSEATILDPRFKKTGFRDPINFQNAAAALKMKIGRIVLPDEDTANNPVPEEPTPGPSKTGSIWEDFDVEVSRLIPENPTAAGIVEFDKYLQEPLISRHQDPLQWWRE</sequence>
<dbReference type="OrthoDB" id="1607513at2759"/>
<evidence type="ECO:0000256" key="2">
    <source>
        <dbReference type="ARBA" id="ARBA00022723"/>
    </source>
</evidence>
<dbReference type="AlphaFoldDB" id="A0A9J7ERL2"/>
<feature type="region of interest" description="Disordered" evidence="6">
    <location>
        <begin position="458"/>
        <end position="479"/>
    </location>
</feature>
<evidence type="ECO:0000313" key="7">
    <source>
        <dbReference type="Proteomes" id="UP000301870"/>
    </source>
</evidence>
<dbReference type="KEGG" id="sliu:111364152"/>
<keyword evidence="2" id="KW-0479">Metal-binding</keyword>
<gene>
    <name evidence="8" type="primary">LOC111364152</name>
</gene>
<dbReference type="SUPFAM" id="SSF140996">
    <property type="entry name" value="Hermes dimerisation domain"/>
    <property type="match status" value="1"/>
</dbReference>
<reference evidence="8" key="1">
    <citation type="submission" date="2025-08" db="UniProtKB">
        <authorList>
            <consortium name="RefSeq"/>
        </authorList>
    </citation>
    <scope>IDENTIFICATION</scope>
    <source>
        <strain evidence="8">Ishihara</strain>
        <tissue evidence="8">Whole body</tissue>
    </source>
</reference>
<dbReference type="InterPro" id="IPR012337">
    <property type="entry name" value="RNaseH-like_sf"/>
</dbReference>
<evidence type="ECO:0000256" key="4">
    <source>
        <dbReference type="ARBA" id="ARBA00022833"/>
    </source>
</evidence>
<name>A0A9J7ERL2_SPOLT</name>
<dbReference type="GO" id="GO:0005634">
    <property type="term" value="C:nucleus"/>
    <property type="evidence" value="ECO:0007669"/>
    <property type="project" value="UniProtKB-SubCell"/>
</dbReference>
<evidence type="ECO:0000256" key="3">
    <source>
        <dbReference type="ARBA" id="ARBA00022771"/>
    </source>
</evidence>
<dbReference type="InterPro" id="IPR052035">
    <property type="entry name" value="ZnF_BED_domain_contain"/>
</dbReference>
<organism evidence="7 8">
    <name type="scientific">Spodoptera litura</name>
    <name type="common">Asian cotton leafworm</name>
    <dbReference type="NCBI Taxonomy" id="69820"/>
    <lineage>
        <taxon>Eukaryota</taxon>
        <taxon>Metazoa</taxon>
        <taxon>Ecdysozoa</taxon>
        <taxon>Arthropoda</taxon>
        <taxon>Hexapoda</taxon>
        <taxon>Insecta</taxon>
        <taxon>Pterygota</taxon>
        <taxon>Neoptera</taxon>
        <taxon>Endopterygota</taxon>
        <taxon>Lepidoptera</taxon>
        <taxon>Glossata</taxon>
        <taxon>Ditrysia</taxon>
        <taxon>Noctuoidea</taxon>
        <taxon>Noctuidae</taxon>
        <taxon>Amphipyrinae</taxon>
        <taxon>Spodoptera</taxon>
    </lineage>
</organism>
<dbReference type="Proteomes" id="UP000301870">
    <property type="component" value="Unplaced"/>
</dbReference>
<evidence type="ECO:0000256" key="1">
    <source>
        <dbReference type="ARBA" id="ARBA00004123"/>
    </source>
</evidence>
<accession>A0A9J7ERL2</accession>